<comment type="caution">
    <text evidence="1">The sequence shown here is derived from an EMBL/GenBank/DDBJ whole genome shotgun (WGS) entry which is preliminary data.</text>
</comment>
<dbReference type="Proteomes" id="UP000019062">
    <property type="component" value="Unassembled WGS sequence"/>
</dbReference>
<dbReference type="AlphaFoldDB" id="W4ENU2"/>
<name>W4ENU2_9BACL</name>
<evidence type="ECO:0000313" key="2">
    <source>
        <dbReference type="Proteomes" id="UP000019062"/>
    </source>
</evidence>
<accession>W4ENU2</accession>
<evidence type="ECO:0000313" key="1">
    <source>
        <dbReference type="EMBL" id="ETT82245.1"/>
    </source>
</evidence>
<dbReference type="RefSeq" id="WP_038186771.1">
    <property type="nucleotide sequence ID" value="NZ_ASQA01000034.1"/>
</dbReference>
<reference evidence="1 2" key="1">
    <citation type="journal article" date="2014" name="BMC Genomics">
        <title>Genomic comparison of sporeforming bacilli isolated from milk.</title>
        <authorList>
            <person name="Moreno Switt A.I."/>
            <person name="Andrus A.D."/>
            <person name="Ranieri M.L."/>
            <person name="Orsi R.H."/>
            <person name="Ivy R."/>
            <person name="den Bakker H.C."/>
            <person name="Martin N.H."/>
            <person name="Wiedmann M."/>
            <person name="Boor K.J."/>
        </authorList>
    </citation>
    <scope>NUCLEOTIDE SEQUENCE [LARGE SCALE GENOMIC DNA]</scope>
    <source>
        <strain evidence="1 2">FSL R5-213</strain>
    </source>
</reference>
<organism evidence="1 2">
    <name type="scientific">Viridibacillus arenosi FSL R5-213</name>
    <dbReference type="NCBI Taxonomy" id="1227360"/>
    <lineage>
        <taxon>Bacteria</taxon>
        <taxon>Bacillati</taxon>
        <taxon>Bacillota</taxon>
        <taxon>Bacilli</taxon>
        <taxon>Bacillales</taxon>
        <taxon>Caryophanaceae</taxon>
        <taxon>Viridibacillus</taxon>
    </lineage>
</organism>
<keyword evidence="2" id="KW-1185">Reference proteome</keyword>
<sequence length="354" mass="42027">MKRLIINADLSFRHIQFLKKTYVKRPKQKYYKSLYSRLYHYQVNHNKFLVGINKKSIDKMVDYLLEYYDKIILSKPSKLIEIENGFENLVFSEGITSAIQLKSINEFLTYIFDYEVFSKTENKFWNPLEFTKSLNISVCPFCNAQYTFTQGVIEKSNNIKFKIRPDLDHFFVQKKHPMLALSIYNLVPSCSICNSKLKGEKDGSLDKTIHPYLESIDEITYFKRIISTKNRDGDPYAQILGFDNGYKLELKEKDVKHRDKVCGFESVYRLGMRYEPYKEIISRSIKKSMLYTDTYIVSLDNAYGFFNKKKITKEFYNDDINNDLLSKVKNDIFKYEIFPLLNSEFKKKEEEKKN</sequence>
<protein>
    <submittedName>
        <fullName evidence="1">HNH nuclease</fullName>
    </submittedName>
</protein>
<dbReference type="eggNOG" id="COG1403">
    <property type="taxonomic scope" value="Bacteria"/>
</dbReference>
<gene>
    <name evidence="1" type="ORF">C176_14682</name>
</gene>
<dbReference type="EMBL" id="ASQA01000034">
    <property type="protein sequence ID" value="ETT82245.1"/>
    <property type="molecule type" value="Genomic_DNA"/>
</dbReference>
<proteinExistence type="predicted"/>